<dbReference type="EMBL" id="CAJJDP010000012">
    <property type="protein sequence ID" value="CAD8141531.1"/>
    <property type="molecule type" value="Genomic_DNA"/>
</dbReference>
<dbReference type="AlphaFoldDB" id="A0A8S1SJI0"/>
<name>A0A8S1SJI0_PAROT</name>
<dbReference type="Proteomes" id="UP000683925">
    <property type="component" value="Unassembled WGS sequence"/>
</dbReference>
<sequence length="120" mass="14275">MNSKVLQNQDDFYEVLAYLKFIDSKILQLIIEMLKKEAISDSLSFLSQDENQECWVEHILVQNLSQQDKQKKLNQMKQAIQSIHTVYETINSHDFTINNYSPEQFIEYKYALIKKIIKQN</sequence>
<dbReference type="OrthoDB" id="312284at2759"/>
<comment type="caution">
    <text evidence="1">The sequence shown here is derived from an EMBL/GenBank/DDBJ whole genome shotgun (WGS) entry which is preliminary data.</text>
</comment>
<gene>
    <name evidence="1" type="ORF">POCTA_138.1.T0130004</name>
</gene>
<organism evidence="1 2">
    <name type="scientific">Paramecium octaurelia</name>
    <dbReference type="NCBI Taxonomy" id="43137"/>
    <lineage>
        <taxon>Eukaryota</taxon>
        <taxon>Sar</taxon>
        <taxon>Alveolata</taxon>
        <taxon>Ciliophora</taxon>
        <taxon>Intramacronucleata</taxon>
        <taxon>Oligohymenophorea</taxon>
        <taxon>Peniculida</taxon>
        <taxon>Parameciidae</taxon>
        <taxon>Paramecium</taxon>
    </lineage>
</organism>
<protein>
    <submittedName>
        <fullName evidence="1">Uncharacterized protein</fullName>
    </submittedName>
</protein>
<proteinExistence type="predicted"/>
<keyword evidence="2" id="KW-1185">Reference proteome</keyword>
<evidence type="ECO:0000313" key="2">
    <source>
        <dbReference type="Proteomes" id="UP000683925"/>
    </source>
</evidence>
<evidence type="ECO:0000313" key="1">
    <source>
        <dbReference type="EMBL" id="CAD8141531.1"/>
    </source>
</evidence>
<reference evidence="1" key="1">
    <citation type="submission" date="2021-01" db="EMBL/GenBank/DDBJ databases">
        <authorList>
            <consortium name="Genoscope - CEA"/>
            <person name="William W."/>
        </authorList>
    </citation>
    <scope>NUCLEOTIDE SEQUENCE</scope>
</reference>
<accession>A0A8S1SJI0</accession>